<organism evidence="7 8">
    <name type="scientific">Desulfobacter hydrogenophilus</name>
    <dbReference type="NCBI Taxonomy" id="2291"/>
    <lineage>
        <taxon>Bacteria</taxon>
        <taxon>Pseudomonadati</taxon>
        <taxon>Thermodesulfobacteriota</taxon>
        <taxon>Desulfobacteria</taxon>
        <taxon>Desulfobacterales</taxon>
        <taxon>Desulfobacteraceae</taxon>
        <taxon>Desulfobacter</taxon>
    </lineage>
</organism>
<dbReference type="InterPro" id="IPR058637">
    <property type="entry name" value="YknX-like_C"/>
</dbReference>
<evidence type="ECO:0000256" key="1">
    <source>
        <dbReference type="ARBA" id="ARBA00009477"/>
    </source>
</evidence>
<keyword evidence="9" id="KW-1185">Reference proteome</keyword>
<dbReference type="SUPFAM" id="SSF111369">
    <property type="entry name" value="HlyD-like secretion proteins"/>
    <property type="match status" value="1"/>
</dbReference>
<dbReference type="Pfam" id="PF25973">
    <property type="entry name" value="BSH_CzcB"/>
    <property type="match status" value="1"/>
</dbReference>
<feature type="domain" description="CusB-like beta-barrel" evidence="3">
    <location>
        <begin position="195"/>
        <end position="264"/>
    </location>
</feature>
<accession>A0A328FI15</accession>
<dbReference type="GO" id="GO:1990281">
    <property type="term" value="C:efflux pump complex"/>
    <property type="evidence" value="ECO:0007669"/>
    <property type="project" value="TreeGrafter"/>
</dbReference>
<evidence type="ECO:0000313" key="9">
    <source>
        <dbReference type="Proteomes" id="UP000293902"/>
    </source>
</evidence>
<evidence type="ECO:0000259" key="4">
    <source>
        <dbReference type="Pfam" id="PF25973"/>
    </source>
</evidence>
<evidence type="ECO:0000313" key="7">
    <source>
        <dbReference type="EMBL" id="RAM03112.1"/>
    </source>
</evidence>
<dbReference type="InterPro" id="IPR058647">
    <property type="entry name" value="BSH_CzcB-like"/>
</dbReference>
<protein>
    <submittedName>
        <fullName evidence="7">Efflux RND transporter periplasmic adaptor subunit</fullName>
    </submittedName>
</protein>
<dbReference type="Pfam" id="PF25989">
    <property type="entry name" value="YknX_C"/>
    <property type="match status" value="1"/>
</dbReference>
<evidence type="ECO:0000259" key="5">
    <source>
        <dbReference type="Pfam" id="PF25989"/>
    </source>
</evidence>
<dbReference type="Proteomes" id="UP000248798">
    <property type="component" value="Unassembled WGS sequence"/>
</dbReference>
<keyword evidence="2" id="KW-0732">Signal</keyword>
<feature type="chain" id="PRO_5030063003" evidence="2">
    <location>
        <begin position="23"/>
        <end position="338"/>
    </location>
</feature>
<feature type="signal peptide" evidence="2">
    <location>
        <begin position="1"/>
        <end position="22"/>
    </location>
</feature>
<dbReference type="OrthoDB" id="176710at2"/>
<name>A0A328FI15_9BACT</name>
<dbReference type="GO" id="GO:0015562">
    <property type="term" value="F:efflux transmembrane transporter activity"/>
    <property type="evidence" value="ECO:0007669"/>
    <property type="project" value="TreeGrafter"/>
</dbReference>
<reference evidence="7 8" key="1">
    <citation type="submission" date="2018-06" db="EMBL/GenBank/DDBJ databases">
        <title>Complete Genome Sequence of Desulfobacter hydrogenophilus (DSM3380).</title>
        <authorList>
            <person name="Marietou A."/>
            <person name="Schreiber L."/>
            <person name="Marshall I."/>
            <person name="Jorgensen B."/>
        </authorList>
    </citation>
    <scope>NUCLEOTIDE SEQUENCE [LARGE SCALE GENOMIC DNA]</scope>
    <source>
        <strain evidence="7 8">DSM 3380</strain>
    </source>
</reference>
<comment type="similarity">
    <text evidence="1">Belongs to the membrane fusion protein (MFP) (TC 8.A.1) family.</text>
</comment>
<dbReference type="InterPro" id="IPR058792">
    <property type="entry name" value="Beta-barrel_RND_2"/>
</dbReference>
<dbReference type="AlphaFoldDB" id="A0A328FI15"/>
<dbReference type="Gene3D" id="2.40.420.20">
    <property type="match status" value="1"/>
</dbReference>
<feature type="domain" description="YknX-like C-terminal permuted SH3-like" evidence="5">
    <location>
        <begin position="271"/>
        <end position="336"/>
    </location>
</feature>
<dbReference type="PANTHER" id="PTHR30469">
    <property type="entry name" value="MULTIDRUG RESISTANCE PROTEIN MDTA"/>
    <property type="match status" value="1"/>
</dbReference>
<feature type="domain" description="CzcB-like barrel-sandwich hybrid" evidence="4">
    <location>
        <begin position="61"/>
        <end position="178"/>
    </location>
</feature>
<dbReference type="Gene3D" id="2.40.30.170">
    <property type="match status" value="1"/>
</dbReference>
<proteinExistence type="inferred from homology"/>
<gene>
    <name evidence="7" type="ORF">DO021_04420</name>
    <name evidence="6" type="ORF">EYB58_00685</name>
</gene>
<dbReference type="Gene3D" id="2.40.50.100">
    <property type="match status" value="1"/>
</dbReference>
<evidence type="ECO:0000256" key="2">
    <source>
        <dbReference type="SAM" id="SignalP"/>
    </source>
</evidence>
<dbReference type="InterPro" id="IPR006143">
    <property type="entry name" value="RND_pump_MFP"/>
</dbReference>
<evidence type="ECO:0000313" key="8">
    <source>
        <dbReference type="Proteomes" id="UP000248798"/>
    </source>
</evidence>
<dbReference type="Proteomes" id="UP000293902">
    <property type="component" value="Chromosome"/>
</dbReference>
<dbReference type="Pfam" id="PF25954">
    <property type="entry name" value="Beta-barrel_RND_2"/>
    <property type="match status" value="1"/>
</dbReference>
<evidence type="ECO:0000259" key="3">
    <source>
        <dbReference type="Pfam" id="PF25954"/>
    </source>
</evidence>
<reference evidence="6 9" key="2">
    <citation type="submission" date="2019-02" db="EMBL/GenBank/DDBJ databases">
        <title>Complete genome sequence of Desulfobacter hydrogenophilus AcRS1.</title>
        <authorList>
            <person name="Marietou A."/>
            <person name="Lund M.B."/>
            <person name="Marshall I.P.G."/>
            <person name="Schreiber L."/>
            <person name="Jorgensen B."/>
        </authorList>
    </citation>
    <scope>NUCLEOTIDE SEQUENCE [LARGE SCALE GENOMIC DNA]</scope>
    <source>
        <strain evidence="6 9">AcRS1</strain>
    </source>
</reference>
<evidence type="ECO:0000313" key="6">
    <source>
        <dbReference type="EMBL" id="QBH11563.1"/>
    </source>
</evidence>
<dbReference type="EMBL" id="CP036313">
    <property type="protein sequence ID" value="QBH11563.1"/>
    <property type="molecule type" value="Genomic_DNA"/>
</dbReference>
<dbReference type="EMBL" id="QLNI01000007">
    <property type="protein sequence ID" value="RAM03112.1"/>
    <property type="molecule type" value="Genomic_DNA"/>
</dbReference>
<dbReference type="RefSeq" id="WP_111954116.1">
    <property type="nucleotide sequence ID" value="NZ_CP036313.1"/>
</dbReference>
<dbReference type="Gene3D" id="1.10.287.470">
    <property type="entry name" value="Helix hairpin bin"/>
    <property type="match status" value="1"/>
</dbReference>
<sequence>MKNRTHLMFVLMMILVPGVGGQAQEASPALPVAAVQTSAVIEQTVPTLIEVVGTLQAVERAAIAAKVTGVVADVPVVLGSRVTKGDLLVKISAREIEAQLNQAQARFNQAGRNLSRERKLLKKHATTAETVKSMQDQYAGAQAAVQGARTMLSYATITAPFSGVITVKNVHAGDLATPGTVLIRMENDQKLQAVCAVPESLVLQIRPGQSLTVTIPTAGLIINGKVAEVAPSVDPVSRTAPVTIDLSYNERMRTGQFVRVKLPGQANASLFIPDGAVLPKGQMERVFVAADNKAHLRLVRTGMRQDGLTEIVAGLNPGEMVIFKNNEHLVDGQPIKIK</sequence>
<dbReference type="PANTHER" id="PTHR30469:SF38">
    <property type="entry name" value="HLYD FAMILY SECRETION PROTEIN"/>
    <property type="match status" value="1"/>
</dbReference>
<dbReference type="NCBIfam" id="TIGR01730">
    <property type="entry name" value="RND_mfp"/>
    <property type="match status" value="1"/>
</dbReference>